<name>A0AAV2IDY8_LYMST</name>
<accession>A0AAV2IDY8</accession>
<evidence type="ECO:0000259" key="2">
    <source>
        <dbReference type="PROSITE" id="PS00028"/>
    </source>
</evidence>
<evidence type="ECO:0000313" key="3">
    <source>
        <dbReference type="EMBL" id="CAL1544280.1"/>
    </source>
</evidence>
<keyword evidence="4" id="KW-1185">Reference proteome</keyword>
<reference evidence="3 4" key="1">
    <citation type="submission" date="2024-04" db="EMBL/GenBank/DDBJ databases">
        <authorList>
            <consortium name="Genoscope - CEA"/>
            <person name="William W."/>
        </authorList>
    </citation>
    <scope>NUCLEOTIDE SEQUENCE [LARGE SCALE GENOMIC DNA]</scope>
</reference>
<evidence type="ECO:0000256" key="1">
    <source>
        <dbReference type="SAM" id="MobiDB-lite"/>
    </source>
</evidence>
<evidence type="ECO:0000313" key="4">
    <source>
        <dbReference type="Proteomes" id="UP001497497"/>
    </source>
</evidence>
<dbReference type="Proteomes" id="UP001497497">
    <property type="component" value="Unassembled WGS sequence"/>
</dbReference>
<dbReference type="AlphaFoldDB" id="A0AAV2IDY8"/>
<feature type="region of interest" description="Disordered" evidence="1">
    <location>
        <begin position="370"/>
        <end position="458"/>
    </location>
</feature>
<dbReference type="PROSITE" id="PS00028">
    <property type="entry name" value="ZINC_FINGER_C2H2_1"/>
    <property type="match status" value="1"/>
</dbReference>
<dbReference type="InterPro" id="IPR013087">
    <property type="entry name" value="Znf_C2H2_type"/>
</dbReference>
<gene>
    <name evidence="3" type="ORF">GSLYS_00017793001</name>
</gene>
<proteinExistence type="predicted"/>
<feature type="domain" description="C2H2-type" evidence="2">
    <location>
        <begin position="97"/>
        <end position="118"/>
    </location>
</feature>
<dbReference type="EMBL" id="CAXITT010000611">
    <property type="protein sequence ID" value="CAL1544280.1"/>
    <property type="molecule type" value="Genomic_DNA"/>
</dbReference>
<feature type="compositionally biased region" description="Polar residues" evidence="1">
    <location>
        <begin position="370"/>
        <end position="398"/>
    </location>
</feature>
<feature type="compositionally biased region" description="Low complexity" evidence="1">
    <location>
        <begin position="399"/>
        <end position="423"/>
    </location>
</feature>
<sequence>MSSLEPSKELISELAVRRSDRKRKIIKSDYRSELADIDDFISDSDDEYNIDDDDSESDCKWKTDTVNSSVLKKRVRKAKAPPDLTAFNTSTKGKYKCWLCKKTFLKCIGGKAHIIKKHKQGFCTIDMVQVEETNEPHLLLYCPRECKYATFSLEGLKNHLANCEKPLLKEDGENWLEINTNFIDTLYPELLKTGINDLLGASNAKPATKDPAKVVKRKKKKSTSESVTSTASVLISHGEAQVTVEPDDNVIKVSKTSAEQATSNSTPIKTFGATQVTGSVTANMCDTLASSTISSPQSLSLGSPCHIPIVSRPHLVSNMHQQILNAHPIPLHPQSGLTQSGSTVQAQFVARQSVPLSHPRIAYSQNAHTNNVHSQVPKSQQSNSRFVTPSIRQDTPRFSQSLSVASSTSSSSKQMPPSSQQQQYRFEQSNFAPRIHHPGAFDTSSPVNRHYSHPIPRPNHHLKAVNQSLKPNVRVVGQQEAFSAPHKPTVAHQHGANQSRTCQDADIYMIEDNGTICIE</sequence>
<organism evidence="3 4">
    <name type="scientific">Lymnaea stagnalis</name>
    <name type="common">Great pond snail</name>
    <name type="synonym">Helix stagnalis</name>
    <dbReference type="NCBI Taxonomy" id="6523"/>
    <lineage>
        <taxon>Eukaryota</taxon>
        <taxon>Metazoa</taxon>
        <taxon>Spiralia</taxon>
        <taxon>Lophotrochozoa</taxon>
        <taxon>Mollusca</taxon>
        <taxon>Gastropoda</taxon>
        <taxon>Heterobranchia</taxon>
        <taxon>Euthyneura</taxon>
        <taxon>Panpulmonata</taxon>
        <taxon>Hygrophila</taxon>
        <taxon>Lymnaeoidea</taxon>
        <taxon>Lymnaeidae</taxon>
        <taxon>Lymnaea</taxon>
    </lineage>
</organism>
<comment type="caution">
    <text evidence="3">The sequence shown here is derived from an EMBL/GenBank/DDBJ whole genome shotgun (WGS) entry which is preliminary data.</text>
</comment>
<protein>
    <recommendedName>
        <fullName evidence="2">C2H2-type domain-containing protein</fullName>
    </recommendedName>
</protein>